<dbReference type="EMBL" id="BMJQ01000024">
    <property type="protein sequence ID" value="GGF46816.1"/>
    <property type="molecule type" value="Genomic_DNA"/>
</dbReference>
<evidence type="ECO:0000313" key="5">
    <source>
        <dbReference type="EMBL" id="GGF46816.1"/>
    </source>
</evidence>
<evidence type="ECO:0000256" key="2">
    <source>
        <dbReference type="ARBA" id="ARBA00022679"/>
    </source>
</evidence>
<comment type="caution">
    <text evidence="5">The sequence shown here is derived from an EMBL/GenBank/DDBJ whole genome shotgun (WGS) entry which is preliminary data.</text>
</comment>
<dbReference type="Pfam" id="PF02801">
    <property type="entry name" value="Ketoacyl-synt_C"/>
    <property type="match status" value="1"/>
</dbReference>
<dbReference type="PROSITE" id="PS52004">
    <property type="entry name" value="KS3_2"/>
    <property type="match status" value="1"/>
</dbReference>
<dbReference type="GO" id="GO:0006633">
    <property type="term" value="P:fatty acid biosynthetic process"/>
    <property type="evidence" value="ECO:0007669"/>
    <property type="project" value="InterPro"/>
</dbReference>
<dbReference type="InterPro" id="IPR020841">
    <property type="entry name" value="PKS_Beta-ketoAc_synthase_dom"/>
</dbReference>
<sequence>MTSFVLSHFALASPLGAGRAETVAALHDGRGGLSPCAFETVRIPTHIGEVDGLDRPVAGGLADYDCRNNRLALMALEQDGFIDAVAGARKRYGAHRIGLFAGTSTAGILETELLFRRRDPVTGALPADFHYAQTHNTYSVADFAQRVLGLAGPAFVVSAACASTAKAFGNAARMIALGLCDAAVVGGADSLCLTTLYGFHSLQLTAEGPCRPFDASRSGISIGEAAGFALLERAERAPGAISLLGIGESSDAHHMSSPHPEGLGARMAMERALAAAGLAPEDIDYINLHGTATRVGDAAEDQAIWGLFGDRTPCNSTKGQTGHTLGASGILETIIAALCLDEGFIPSSPTTERLDPTLRCRYLIQGTDRPLRRVMSNSFGFGGSNCSVILGAAP</sequence>
<dbReference type="PANTHER" id="PTHR11712">
    <property type="entry name" value="POLYKETIDE SYNTHASE-RELATED"/>
    <property type="match status" value="1"/>
</dbReference>
<dbReference type="CDD" id="cd00834">
    <property type="entry name" value="KAS_I_II"/>
    <property type="match status" value="1"/>
</dbReference>
<dbReference type="SUPFAM" id="SSF53901">
    <property type="entry name" value="Thiolase-like"/>
    <property type="match status" value="2"/>
</dbReference>
<organism evidence="5 6">
    <name type="scientific">Aliidongia dinghuensis</name>
    <dbReference type="NCBI Taxonomy" id="1867774"/>
    <lineage>
        <taxon>Bacteria</taxon>
        <taxon>Pseudomonadati</taxon>
        <taxon>Pseudomonadota</taxon>
        <taxon>Alphaproteobacteria</taxon>
        <taxon>Rhodospirillales</taxon>
        <taxon>Dongiaceae</taxon>
        <taxon>Aliidongia</taxon>
    </lineage>
</organism>
<dbReference type="PANTHER" id="PTHR11712:SF320">
    <property type="entry name" value="BETA-KETOACYL SYNTHASE"/>
    <property type="match status" value="1"/>
</dbReference>
<dbReference type="Pfam" id="PF00109">
    <property type="entry name" value="ketoacyl-synt"/>
    <property type="match status" value="1"/>
</dbReference>
<keyword evidence="2 3" id="KW-0808">Transferase</keyword>
<dbReference type="InterPro" id="IPR014030">
    <property type="entry name" value="Ketoacyl_synth_N"/>
</dbReference>
<dbReference type="AlphaFoldDB" id="A0A8J2Z101"/>
<dbReference type="InterPro" id="IPR014031">
    <property type="entry name" value="Ketoacyl_synth_C"/>
</dbReference>
<keyword evidence="6" id="KW-1185">Reference proteome</keyword>
<evidence type="ECO:0000256" key="1">
    <source>
        <dbReference type="ARBA" id="ARBA00008467"/>
    </source>
</evidence>
<name>A0A8J2Z101_9PROT</name>
<reference evidence="5" key="2">
    <citation type="submission" date="2020-09" db="EMBL/GenBank/DDBJ databases">
        <authorList>
            <person name="Sun Q."/>
            <person name="Zhou Y."/>
        </authorList>
    </citation>
    <scope>NUCLEOTIDE SEQUENCE</scope>
    <source>
        <strain evidence="5">CGMCC 1.15725</strain>
    </source>
</reference>
<feature type="domain" description="Ketosynthase family 3 (KS3)" evidence="4">
    <location>
        <begin position="1"/>
        <end position="392"/>
    </location>
</feature>
<dbReference type="NCBIfam" id="NF006618">
    <property type="entry name" value="PRK09185.1"/>
    <property type="match status" value="1"/>
</dbReference>
<dbReference type="Gene3D" id="3.40.47.10">
    <property type="match status" value="1"/>
</dbReference>
<dbReference type="PROSITE" id="PS00606">
    <property type="entry name" value="KS3_1"/>
    <property type="match status" value="1"/>
</dbReference>
<dbReference type="InterPro" id="IPR000794">
    <property type="entry name" value="Beta-ketoacyl_synthase"/>
</dbReference>
<evidence type="ECO:0000259" key="4">
    <source>
        <dbReference type="PROSITE" id="PS52004"/>
    </source>
</evidence>
<dbReference type="InterPro" id="IPR018201">
    <property type="entry name" value="Ketoacyl_synth_AS"/>
</dbReference>
<reference evidence="5" key="1">
    <citation type="journal article" date="2014" name="Int. J. Syst. Evol. Microbiol.">
        <title>Complete genome sequence of Corynebacterium casei LMG S-19264T (=DSM 44701T), isolated from a smear-ripened cheese.</title>
        <authorList>
            <consortium name="US DOE Joint Genome Institute (JGI-PGF)"/>
            <person name="Walter F."/>
            <person name="Albersmeier A."/>
            <person name="Kalinowski J."/>
            <person name="Ruckert C."/>
        </authorList>
    </citation>
    <scope>NUCLEOTIDE SEQUENCE</scope>
    <source>
        <strain evidence="5">CGMCC 1.15725</strain>
    </source>
</reference>
<dbReference type="GO" id="GO:0004315">
    <property type="term" value="F:3-oxoacyl-[acyl-carrier-protein] synthase activity"/>
    <property type="evidence" value="ECO:0007669"/>
    <property type="project" value="InterPro"/>
</dbReference>
<evidence type="ECO:0000256" key="3">
    <source>
        <dbReference type="RuleBase" id="RU003694"/>
    </source>
</evidence>
<accession>A0A8J2Z101</accession>
<dbReference type="GO" id="GO:0005829">
    <property type="term" value="C:cytosol"/>
    <property type="evidence" value="ECO:0007669"/>
    <property type="project" value="TreeGrafter"/>
</dbReference>
<gene>
    <name evidence="5" type="primary">fabF</name>
    <name evidence="5" type="ORF">GCM10011611_61540</name>
</gene>
<dbReference type="Proteomes" id="UP000646365">
    <property type="component" value="Unassembled WGS sequence"/>
</dbReference>
<protein>
    <submittedName>
        <fullName evidence="5">Beta-ketoacyl-[acyl-carrier-protein] synthase II</fullName>
    </submittedName>
</protein>
<dbReference type="SMART" id="SM00825">
    <property type="entry name" value="PKS_KS"/>
    <property type="match status" value="1"/>
</dbReference>
<evidence type="ECO:0000313" key="6">
    <source>
        <dbReference type="Proteomes" id="UP000646365"/>
    </source>
</evidence>
<comment type="similarity">
    <text evidence="1 3">Belongs to the thiolase-like superfamily. Beta-ketoacyl-ACP synthases family.</text>
</comment>
<proteinExistence type="inferred from homology"/>
<dbReference type="RefSeq" id="WP_189052031.1">
    <property type="nucleotide sequence ID" value="NZ_BMJQ01000024.1"/>
</dbReference>
<dbReference type="InterPro" id="IPR016039">
    <property type="entry name" value="Thiolase-like"/>
</dbReference>